<keyword evidence="2" id="KW-0560">Oxidoreductase</keyword>
<proteinExistence type="inferred from homology"/>
<sequence length="236" mass="23810">MKLQDTTVLITGANRGIGAALVNAFQKAGVRKIYATARNPESIKIEGVTAIQLDVTNPDHAIAAAKIAGDVNLVINNAGISTPTAALLDAGAAAAARAQFETNALGTLAVSAAFAPVLKANGGGGLVNILSALSWAVVGNSGVYSASKAAAWAITNGLRNDLRAQGTTVLGVHFGYVDTDMTSGVDAPKSDPADIAAAILKAVENGDEELLADGVAQHVKSQLTAARPIYLGEAAK</sequence>
<comment type="similarity">
    <text evidence="1 3">Belongs to the short-chain dehydrogenases/reductases (SDR) family.</text>
</comment>
<protein>
    <submittedName>
        <fullName evidence="4">Short-chain dehydrogenase</fullName>
    </submittedName>
</protein>
<dbReference type="PANTHER" id="PTHR44169:SF6">
    <property type="entry name" value="NADPH-DEPENDENT 1-ACYLDIHYDROXYACETONE PHOSPHATE REDUCTASE"/>
    <property type="match status" value="1"/>
</dbReference>
<reference evidence="4" key="1">
    <citation type="journal article" date="2014" name="Int. J. Syst. Evol. Microbiol.">
        <title>Complete genome sequence of Corynebacterium casei LMG S-19264T (=DSM 44701T), isolated from a smear-ripened cheese.</title>
        <authorList>
            <consortium name="US DOE Joint Genome Institute (JGI-PGF)"/>
            <person name="Walter F."/>
            <person name="Albersmeier A."/>
            <person name="Kalinowski J."/>
            <person name="Ruckert C."/>
        </authorList>
    </citation>
    <scope>NUCLEOTIDE SEQUENCE</scope>
    <source>
        <strain evidence="4">CGMCC 1.10998</strain>
    </source>
</reference>
<dbReference type="GO" id="GO:0016491">
    <property type="term" value="F:oxidoreductase activity"/>
    <property type="evidence" value="ECO:0007669"/>
    <property type="project" value="UniProtKB-KW"/>
</dbReference>
<evidence type="ECO:0000313" key="5">
    <source>
        <dbReference type="Proteomes" id="UP000637423"/>
    </source>
</evidence>
<evidence type="ECO:0000256" key="1">
    <source>
        <dbReference type="ARBA" id="ARBA00006484"/>
    </source>
</evidence>
<evidence type="ECO:0000313" key="4">
    <source>
        <dbReference type="EMBL" id="GGC57573.1"/>
    </source>
</evidence>
<reference evidence="4" key="2">
    <citation type="submission" date="2020-09" db="EMBL/GenBank/DDBJ databases">
        <authorList>
            <person name="Sun Q."/>
            <person name="Zhou Y."/>
        </authorList>
    </citation>
    <scope>NUCLEOTIDE SEQUENCE</scope>
    <source>
        <strain evidence="4">CGMCC 1.10998</strain>
    </source>
</reference>
<dbReference type="Proteomes" id="UP000637423">
    <property type="component" value="Unassembled WGS sequence"/>
</dbReference>
<gene>
    <name evidence="4" type="ORF">GCM10011396_00520</name>
</gene>
<accession>A0A916U2F0</accession>
<dbReference type="InterPro" id="IPR036291">
    <property type="entry name" value="NAD(P)-bd_dom_sf"/>
</dbReference>
<dbReference type="InterPro" id="IPR002347">
    <property type="entry name" value="SDR_fam"/>
</dbReference>
<dbReference type="PROSITE" id="PS00061">
    <property type="entry name" value="ADH_SHORT"/>
    <property type="match status" value="1"/>
</dbReference>
<dbReference type="PRINTS" id="PR00081">
    <property type="entry name" value="GDHRDH"/>
</dbReference>
<comment type="caution">
    <text evidence="4">The sequence shown here is derived from an EMBL/GenBank/DDBJ whole genome shotgun (WGS) entry which is preliminary data.</text>
</comment>
<evidence type="ECO:0000256" key="3">
    <source>
        <dbReference type="RuleBase" id="RU000363"/>
    </source>
</evidence>
<dbReference type="PRINTS" id="PR00080">
    <property type="entry name" value="SDRFAMILY"/>
</dbReference>
<organism evidence="4 5">
    <name type="scientific">Undibacterium terreum</name>
    <dbReference type="NCBI Taxonomy" id="1224302"/>
    <lineage>
        <taxon>Bacteria</taxon>
        <taxon>Pseudomonadati</taxon>
        <taxon>Pseudomonadota</taxon>
        <taxon>Betaproteobacteria</taxon>
        <taxon>Burkholderiales</taxon>
        <taxon>Oxalobacteraceae</taxon>
        <taxon>Undibacterium</taxon>
    </lineage>
</organism>
<evidence type="ECO:0000256" key="2">
    <source>
        <dbReference type="ARBA" id="ARBA00023002"/>
    </source>
</evidence>
<dbReference type="AlphaFoldDB" id="A0A916U2F0"/>
<dbReference type="Pfam" id="PF00106">
    <property type="entry name" value="adh_short"/>
    <property type="match status" value="1"/>
</dbReference>
<keyword evidence="5" id="KW-1185">Reference proteome</keyword>
<dbReference type="EMBL" id="BMED01000001">
    <property type="protein sequence ID" value="GGC57573.1"/>
    <property type="molecule type" value="Genomic_DNA"/>
</dbReference>
<dbReference type="SUPFAM" id="SSF51735">
    <property type="entry name" value="NAD(P)-binding Rossmann-fold domains"/>
    <property type="match status" value="1"/>
</dbReference>
<dbReference type="Gene3D" id="3.40.50.720">
    <property type="entry name" value="NAD(P)-binding Rossmann-like Domain"/>
    <property type="match status" value="1"/>
</dbReference>
<dbReference type="NCBIfam" id="NF006119">
    <property type="entry name" value="PRK08264.1-5"/>
    <property type="match status" value="1"/>
</dbReference>
<name>A0A916U2F0_9BURK</name>
<dbReference type="PANTHER" id="PTHR44169">
    <property type="entry name" value="NADPH-DEPENDENT 1-ACYLDIHYDROXYACETONE PHOSPHATE REDUCTASE"/>
    <property type="match status" value="1"/>
</dbReference>
<dbReference type="RefSeq" id="WP_188564007.1">
    <property type="nucleotide sequence ID" value="NZ_BMED01000001.1"/>
</dbReference>
<dbReference type="InterPro" id="IPR020904">
    <property type="entry name" value="Sc_DH/Rdtase_CS"/>
</dbReference>